<comment type="caution">
    <text evidence="2">The sequence shown here is derived from an EMBL/GenBank/DDBJ whole genome shotgun (WGS) entry which is preliminary data.</text>
</comment>
<name>C4G9G9_9FIRM</name>
<proteinExistence type="predicted"/>
<dbReference type="AlphaFoldDB" id="C4G9G9"/>
<evidence type="ECO:0000256" key="1">
    <source>
        <dbReference type="SAM" id="MobiDB-lite"/>
    </source>
</evidence>
<dbReference type="HOGENOM" id="CLU_2525720_0_0_9"/>
<dbReference type="EMBL" id="ACIP02000001">
    <property type="protein sequence ID" value="EEP29266.1"/>
    <property type="molecule type" value="Genomic_DNA"/>
</dbReference>
<accession>C4G9G9</accession>
<feature type="region of interest" description="Disordered" evidence="1">
    <location>
        <begin position="64"/>
        <end position="84"/>
    </location>
</feature>
<sequence length="84" mass="9397">MAAMLLSVGTIFHISDDESGSGECMQHRRQTAFIYLSIKNPLFPIESPSALCFSEDKKFLQSLSKQKRNPSADTQECGIRKNES</sequence>
<evidence type="ECO:0000313" key="3">
    <source>
        <dbReference type="Proteomes" id="UP000003494"/>
    </source>
</evidence>
<keyword evidence="3" id="KW-1185">Reference proteome</keyword>
<reference evidence="2" key="1">
    <citation type="submission" date="2009-04" db="EMBL/GenBank/DDBJ databases">
        <authorList>
            <person name="Weinstock G."/>
            <person name="Sodergren E."/>
            <person name="Clifton S."/>
            <person name="Fulton L."/>
            <person name="Fulton B."/>
            <person name="Courtney L."/>
            <person name="Fronick C."/>
            <person name="Harrison M."/>
            <person name="Strong C."/>
            <person name="Farmer C."/>
            <person name="Delahaunty K."/>
            <person name="Markovic C."/>
            <person name="Hall O."/>
            <person name="Minx P."/>
            <person name="Tomlinson C."/>
            <person name="Mitreva M."/>
            <person name="Nelson J."/>
            <person name="Hou S."/>
            <person name="Wollam A."/>
            <person name="Pepin K.H."/>
            <person name="Johnson M."/>
            <person name="Bhonagiri V."/>
            <person name="Nash W.E."/>
            <person name="Warren W."/>
            <person name="Chinwalla A."/>
            <person name="Mardis E.R."/>
            <person name="Wilson R.K."/>
        </authorList>
    </citation>
    <scope>NUCLEOTIDE SEQUENCE [LARGE SCALE GENOMIC DNA]</scope>
    <source>
        <strain evidence="2">DSM 14600</strain>
    </source>
</reference>
<evidence type="ECO:0000313" key="2">
    <source>
        <dbReference type="EMBL" id="EEP29266.1"/>
    </source>
</evidence>
<dbReference type="Proteomes" id="UP000003494">
    <property type="component" value="Unassembled WGS sequence"/>
</dbReference>
<feature type="compositionally biased region" description="Polar residues" evidence="1">
    <location>
        <begin position="64"/>
        <end position="74"/>
    </location>
</feature>
<gene>
    <name evidence="2" type="ORF">GCWU000342_00622</name>
</gene>
<dbReference type="STRING" id="626523.GCWU000342_00622"/>
<protein>
    <submittedName>
        <fullName evidence="2">Uncharacterized protein</fullName>
    </submittedName>
</protein>
<organism evidence="2 3">
    <name type="scientific">Shuttleworthella satelles DSM 14600</name>
    <dbReference type="NCBI Taxonomy" id="626523"/>
    <lineage>
        <taxon>Bacteria</taxon>
        <taxon>Bacillati</taxon>
        <taxon>Bacillota</taxon>
        <taxon>Clostridia</taxon>
        <taxon>Lachnospirales</taxon>
        <taxon>Lachnospiraceae</taxon>
        <taxon>Shuttleworthella</taxon>
    </lineage>
</organism>